<dbReference type="Pfam" id="PF00482">
    <property type="entry name" value="T2SSF"/>
    <property type="match status" value="1"/>
</dbReference>
<evidence type="ECO:0000256" key="5">
    <source>
        <dbReference type="ARBA" id="ARBA00023136"/>
    </source>
</evidence>
<dbReference type="Gene3D" id="1.20.81.30">
    <property type="entry name" value="Type II secretion system (T2SS), domain F"/>
    <property type="match status" value="1"/>
</dbReference>
<evidence type="ECO:0000256" key="1">
    <source>
        <dbReference type="ARBA" id="ARBA00004651"/>
    </source>
</evidence>
<name>A0A944QW62_9GAMM</name>
<evidence type="ECO:0000256" key="6">
    <source>
        <dbReference type="SAM" id="Phobius"/>
    </source>
</evidence>
<feature type="domain" description="Type II secretion system protein GspF" evidence="7">
    <location>
        <begin position="115"/>
        <end position="239"/>
    </location>
</feature>
<evidence type="ECO:0000313" key="8">
    <source>
        <dbReference type="EMBL" id="MBT2990016.1"/>
    </source>
</evidence>
<dbReference type="AlphaFoldDB" id="A0A944QW62"/>
<evidence type="ECO:0000256" key="3">
    <source>
        <dbReference type="ARBA" id="ARBA00022692"/>
    </source>
</evidence>
<accession>A0A944QW62</accession>
<proteinExistence type="predicted"/>
<comment type="caution">
    <text evidence="8">The sequence shown here is derived from an EMBL/GenBank/DDBJ whole genome shotgun (WGS) entry which is preliminary data.</text>
</comment>
<dbReference type="InterPro" id="IPR018076">
    <property type="entry name" value="T2SS_GspF_dom"/>
</dbReference>
<dbReference type="PANTHER" id="PTHR35007">
    <property type="entry name" value="INTEGRAL MEMBRANE PROTEIN-RELATED"/>
    <property type="match status" value="1"/>
</dbReference>
<dbReference type="EMBL" id="JAHHGM010000012">
    <property type="protein sequence ID" value="MBT2990016.1"/>
    <property type="molecule type" value="Genomic_DNA"/>
</dbReference>
<feature type="transmembrane region" description="Helical" evidence="6">
    <location>
        <begin position="223"/>
        <end position="242"/>
    </location>
</feature>
<comment type="subcellular location">
    <subcellularLocation>
        <location evidence="1">Cell membrane</location>
        <topology evidence="1">Multi-pass membrane protein</topology>
    </subcellularLocation>
</comment>
<organism evidence="8 9">
    <name type="scientific">Candidatus Thiodiazotropha taylori</name>
    <dbReference type="NCBI Taxonomy" id="2792791"/>
    <lineage>
        <taxon>Bacteria</taxon>
        <taxon>Pseudomonadati</taxon>
        <taxon>Pseudomonadota</taxon>
        <taxon>Gammaproteobacteria</taxon>
        <taxon>Chromatiales</taxon>
        <taxon>Sedimenticolaceae</taxon>
        <taxon>Candidatus Thiodiazotropha</taxon>
    </lineage>
</organism>
<evidence type="ECO:0000313" key="9">
    <source>
        <dbReference type="Proteomes" id="UP000770889"/>
    </source>
</evidence>
<feature type="transmembrane region" description="Helical" evidence="6">
    <location>
        <begin position="57"/>
        <end position="74"/>
    </location>
</feature>
<feature type="transmembrane region" description="Helical" evidence="6">
    <location>
        <begin position="6"/>
        <end position="24"/>
    </location>
</feature>
<feature type="transmembrane region" description="Helical" evidence="6">
    <location>
        <begin position="80"/>
        <end position="99"/>
    </location>
</feature>
<dbReference type="Proteomes" id="UP000770889">
    <property type="component" value="Unassembled WGS sequence"/>
</dbReference>
<feature type="transmembrane region" description="Helical" evidence="6">
    <location>
        <begin position="254"/>
        <end position="274"/>
    </location>
</feature>
<keyword evidence="5 6" id="KW-0472">Membrane</keyword>
<keyword evidence="3 6" id="KW-0812">Transmembrane</keyword>
<gene>
    <name evidence="8" type="ORF">KME65_13765</name>
</gene>
<keyword evidence="4 6" id="KW-1133">Transmembrane helix</keyword>
<sequence length="282" mass="31649">MDIYIILAVLFLSISVVAWMLLGFSAQGYERYQSVFTEQTESKLESLFLFVDTKKMFSMNVAALLVLPLLIYYISDSYFYTALSIIALLVMPKIMLLRMEARRKEKLIKALPDALTQIASGMSAGQTFLSAVETMVKETKGPISQEFSLVLREQRLGMTLGEAMDNLAERVQAEEMDLVVTATQIANEVGGNLSEIFHRLADSLRRKMEMEGKIKALTSQGILQGWVVGMLPFFIIGALYFVDHENISPIFTNLLGWIFLAIIIVLEIVGGLMIRKIVNIDI</sequence>
<evidence type="ECO:0000256" key="2">
    <source>
        <dbReference type="ARBA" id="ARBA00022475"/>
    </source>
</evidence>
<evidence type="ECO:0000256" key="4">
    <source>
        <dbReference type="ARBA" id="ARBA00022989"/>
    </source>
</evidence>
<protein>
    <submittedName>
        <fullName evidence="8">Type II secretion system F family protein</fullName>
    </submittedName>
</protein>
<dbReference type="InterPro" id="IPR042094">
    <property type="entry name" value="T2SS_GspF_sf"/>
</dbReference>
<evidence type="ECO:0000259" key="7">
    <source>
        <dbReference type="Pfam" id="PF00482"/>
    </source>
</evidence>
<dbReference type="GO" id="GO:0005886">
    <property type="term" value="C:plasma membrane"/>
    <property type="evidence" value="ECO:0007669"/>
    <property type="project" value="UniProtKB-SubCell"/>
</dbReference>
<dbReference type="PANTHER" id="PTHR35007:SF1">
    <property type="entry name" value="PILUS ASSEMBLY PROTEIN"/>
    <property type="match status" value="1"/>
</dbReference>
<keyword evidence="2" id="KW-1003">Cell membrane</keyword>
<reference evidence="8 9" key="1">
    <citation type="submission" date="2021-05" db="EMBL/GenBank/DDBJ databases">
        <title>Genetic and Functional Diversity in Clade A Lucinid endosymbionts from the Bahamas.</title>
        <authorList>
            <person name="Giani N.M."/>
            <person name="Engel A.S."/>
            <person name="Campbell B.J."/>
        </authorList>
    </citation>
    <scope>NUCLEOTIDE SEQUENCE [LARGE SCALE GENOMIC DNA]</scope>
    <source>
        <strain evidence="8">LUC16012Gg_MoonRockCtena</strain>
    </source>
</reference>